<dbReference type="InterPro" id="IPR014917">
    <property type="entry name" value="DUF1800"/>
</dbReference>
<evidence type="ECO:0000313" key="1">
    <source>
        <dbReference type="EMBL" id="PWQ94514.1"/>
    </source>
</evidence>
<reference evidence="1 2" key="1">
    <citation type="submission" date="2018-05" db="EMBL/GenBank/DDBJ databases">
        <title>Leucothrix arctica sp. nov., isolated from Arctic seawater.</title>
        <authorList>
            <person name="Choi A."/>
            <person name="Baek K."/>
        </authorList>
    </citation>
    <scope>NUCLEOTIDE SEQUENCE [LARGE SCALE GENOMIC DNA]</scope>
    <source>
        <strain evidence="1 2">IMCC9719</strain>
    </source>
</reference>
<organism evidence="1 2">
    <name type="scientific">Leucothrix arctica</name>
    <dbReference type="NCBI Taxonomy" id="1481894"/>
    <lineage>
        <taxon>Bacteria</taxon>
        <taxon>Pseudomonadati</taxon>
        <taxon>Pseudomonadota</taxon>
        <taxon>Gammaproteobacteria</taxon>
        <taxon>Thiotrichales</taxon>
        <taxon>Thiotrichaceae</taxon>
        <taxon>Leucothrix</taxon>
    </lineage>
</organism>
<keyword evidence="2" id="KW-1185">Reference proteome</keyword>
<dbReference type="RefSeq" id="WP_109824163.1">
    <property type="nucleotide sequence ID" value="NZ_QGKL01000039.1"/>
</dbReference>
<dbReference type="OrthoDB" id="9772295at2"/>
<comment type="caution">
    <text evidence="1">The sequence shown here is derived from an EMBL/GenBank/DDBJ whole genome shotgun (WGS) entry which is preliminary data.</text>
</comment>
<dbReference type="Proteomes" id="UP000245506">
    <property type="component" value="Unassembled WGS sequence"/>
</dbReference>
<name>A0A317C7A2_9GAMM</name>
<protein>
    <submittedName>
        <fullName evidence="1">DUF1800 domain-containing protein</fullName>
    </submittedName>
</protein>
<proteinExistence type="predicted"/>
<dbReference type="EMBL" id="QGKL01000039">
    <property type="protein sequence ID" value="PWQ94514.1"/>
    <property type="molecule type" value="Genomic_DNA"/>
</dbReference>
<dbReference type="Pfam" id="PF08811">
    <property type="entry name" value="DUF1800"/>
    <property type="match status" value="1"/>
</dbReference>
<dbReference type="AlphaFoldDB" id="A0A317C7A2"/>
<sequence>MQRLNFSDARHLVARSALGQEWHLVDEVNGRSRADAINVLLKQIDNTPPPLPAMTPWSNIMRMSNHSNKGKRDARLQMGSESGLLKKWWINHLLTTKAPVQERMTLFWHNHFTSSFSKVQQPQIMHLQNQLLRDNAMGNFAVMLRKISRDPAMLVYLDGSLNKKGKPNENFARELLELFTLGRGHYTEKDIKAAAIAFTGWGADRDKGVFVYDAKENAGKRVRFLNKWVKSGDDVIDVLLKEHRTAEHIAEKFWHEYVSHNKAPAATIRKWGNVFRASNYHITTLLKEVLNSNEFWDAKYRGGLIKSPVDLVIGTLRSLPYAHPKADELVRVTQLLGQDLLDPPNVKGWPGGKQWIDTQTLLVRTSLLTKLTRHTPTSAQVAQKLPDTEGSKVVEWLLARKPALALPTTPGKLRLVKALVTDPAYQLK</sequence>
<accession>A0A317C7A2</accession>
<evidence type="ECO:0000313" key="2">
    <source>
        <dbReference type="Proteomes" id="UP000245506"/>
    </source>
</evidence>
<gene>
    <name evidence="1" type="ORF">DKT75_14550</name>
</gene>